<dbReference type="InterPro" id="IPR008707">
    <property type="entry name" value="B-propeller_PilY1"/>
</dbReference>
<keyword evidence="10" id="KW-1185">Reference proteome</keyword>
<dbReference type="InterPro" id="IPR011047">
    <property type="entry name" value="Quinoprotein_ADH-like_sf"/>
</dbReference>
<evidence type="ECO:0000256" key="2">
    <source>
        <dbReference type="ARBA" id="ARBA00008387"/>
    </source>
</evidence>
<feature type="chain" id="PRO_5045456956" evidence="7">
    <location>
        <begin position="26"/>
        <end position="1126"/>
    </location>
</feature>
<proteinExistence type="inferred from homology"/>
<comment type="caution">
    <text evidence="9">The sequence shown here is derived from an EMBL/GenBank/DDBJ whole genome shotgun (WGS) entry which is preliminary data.</text>
</comment>
<accession>A0ABW0N7V9</accession>
<keyword evidence="4" id="KW-0479">Metal-binding</keyword>
<keyword evidence="6" id="KW-0281">Fimbrium</keyword>
<evidence type="ECO:0000256" key="6">
    <source>
        <dbReference type="ARBA" id="ARBA00023263"/>
    </source>
</evidence>
<evidence type="ECO:0000256" key="5">
    <source>
        <dbReference type="ARBA" id="ARBA00022837"/>
    </source>
</evidence>
<protein>
    <submittedName>
        <fullName evidence="9">Pilus assembly protein</fullName>
    </submittedName>
</protein>
<dbReference type="SUPFAM" id="SSF50998">
    <property type="entry name" value="Quinoprotein alcohol dehydrogenase-like"/>
    <property type="match status" value="1"/>
</dbReference>
<dbReference type="RefSeq" id="WP_376847954.1">
    <property type="nucleotide sequence ID" value="NZ_JBHSMF010000002.1"/>
</dbReference>
<evidence type="ECO:0000259" key="8">
    <source>
        <dbReference type="Pfam" id="PF05567"/>
    </source>
</evidence>
<organism evidence="9 10">
    <name type="scientific">Caenimonas terrae</name>
    <dbReference type="NCBI Taxonomy" id="696074"/>
    <lineage>
        <taxon>Bacteria</taxon>
        <taxon>Pseudomonadati</taxon>
        <taxon>Pseudomonadota</taxon>
        <taxon>Betaproteobacteria</taxon>
        <taxon>Burkholderiales</taxon>
        <taxon>Comamonadaceae</taxon>
        <taxon>Caenimonas</taxon>
    </lineage>
</organism>
<evidence type="ECO:0000256" key="1">
    <source>
        <dbReference type="ARBA" id="ARBA00004561"/>
    </source>
</evidence>
<comment type="subcellular location">
    <subcellularLocation>
        <location evidence="1">Fimbrium</location>
    </subcellularLocation>
</comment>
<dbReference type="Proteomes" id="UP001596037">
    <property type="component" value="Unassembled WGS sequence"/>
</dbReference>
<evidence type="ECO:0000313" key="10">
    <source>
        <dbReference type="Proteomes" id="UP001596037"/>
    </source>
</evidence>
<sequence>MKASRSQFRRTVVAAGLLSVNGAFAGSTDIANVPMAVSNMVTPNVLVIYDNSESMDAYMNGVMVSGNNPNTRGNIGRSVMRNAISGYRMAFNWGLMSYEMSKDPPDLRSTYAYYLGSDTGMVFTGNCTGYVAGTFNGAPAVAGTSTAGGRRCIANPQPWPGAEYVTFNYSSDDSNIVDVLYYGSYSSSGVPNYNQMWAPAANTGSNTRYDWFGSHDLNVTTWSDPADFSSSIFSSTLTPTDAGFLPNNSGTSLPNNISRSLYLPRGWGYISDVTGYGKLNEAVLADSTAHYNNLQNLLASESTGTGELKNGAVFTTLKGTLGTARSYFSGSLSGKATPIAQTCQQNFVMLVTDGLPTGDTSGNLYSATDRANSCAWSTASNSCTSGSFGVAATDTISAISSLRTTPVSGVSSINKDGTGAVTGKFDVQTYVVALGDTVANAQALSVMNAMAYNGGTDGALQASDATAFQNAIVRISDDITAKVGAAAAVAVANAHVTSTDNASYASSYNSGTWSGDINASAIDVNTGVPSTASLWTAGSAAIQLDAKTAASRFIVTSTAAAGACGTACGLQFQPTTASTSTTLSVSQQTLLNSPSGTDGAAVVAYLRGDRSGETAGTYRARAHLLGDIINSEPVLVRAPNASYADQGYSAFKTANAGRTRMLFQGSNDGMLHAFVATTGAESWAYVPNLVMGNLNNLSQKPGFTHQYYVDGTPVPGDVDFGNDGSNNYTSDWHTILVGGLGKGGRGYYALDVTTPNASSEVDAKNKVLWEFPNSVVSSTARTAAKLNMGYSFGKPIIVKTAAAGWVVLVTSGYNNGTNTGDSGGDGLGHMFVLNPKTGDLIKDISTASCATTPVSNPCGLAQISGYVANGDIDNTVDYVYGGDLKGNLWRFDLTGNNTNGWGVAKFATLKDGSSRVQPVTTAPELTLVNNMRMVFVGTGEYLGGTDIPGATNANVASSQTQTMYGLHDTQTALPDPLRASLQQQTITTSGSTRTMSSNTVDYATKNGWYIDLPSTGERLTTDPAVALSALVFTTNIPSSTVCQPGGSSWEYFINVKTGGVVDNTTVAWSGTFLANALGSRPVLIQLPSGKVVSLVRTSDAQTVKQDVPVNAPGSTPRRISWRELIN</sequence>
<evidence type="ECO:0000313" key="9">
    <source>
        <dbReference type="EMBL" id="MFC5495918.1"/>
    </source>
</evidence>
<keyword evidence="3" id="KW-1029">Fimbrium biogenesis</keyword>
<feature type="domain" description="PilY1 beta-propeller" evidence="8">
    <location>
        <begin position="625"/>
        <end position="996"/>
    </location>
</feature>
<evidence type="ECO:0000256" key="3">
    <source>
        <dbReference type="ARBA" id="ARBA00022558"/>
    </source>
</evidence>
<evidence type="ECO:0000256" key="4">
    <source>
        <dbReference type="ARBA" id="ARBA00022723"/>
    </source>
</evidence>
<comment type="similarity">
    <text evidence="2">Belongs to the PilY1 family.</text>
</comment>
<feature type="signal peptide" evidence="7">
    <location>
        <begin position="1"/>
        <end position="25"/>
    </location>
</feature>
<dbReference type="EMBL" id="JBHSMF010000002">
    <property type="protein sequence ID" value="MFC5495918.1"/>
    <property type="molecule type" value="Genomic_DNA"/>
</dbReference>
<reference evidence="10" key="1">
    <citation type="journal article" date="2019" name="Int. J. Syst. Evol. Microbiol.">
        <title>The Global Catalogue of Microorganisms (GCM) 10K type strain sequencing project: providing services to taxonomists for standard genome sequencing and annotation.</title>
        <authorList>
            <consortium name="The Broad Institute Genomics Platform"/>
            <consortium name="The Broad Institute Genome Sequencing Center for Infectious Disease"/>
            <person name="Wu L."/>
            <person name="Ma J."/>
        </authorList>
    </citation>
    <scope>NUCLEOTIDE SEQUENCE [LARGE SCALE GENOMIC DNA]</scope>
    <source>
        <strain evidence="10">CCUG 57401</strain>
    </source>
</reference>
<evidence type="ECO:0000256" key="7">
    <source>
        <dbReference type="SAM" id="SignalP"/>
    </source>
</evidence>
<keyword evidence="7" id="KW-0732">Signal</keyword>
<name>A0ABW0N7V9_9BURK</name>
<gene>
    <name evidence="9" type="ORF">ACFPOE_00085</name>
</gene>
<dbReference type="Pfam" id="PF05567">
    <property type="entry name" value="T4P_PilY1"/>
    <property type="match status" value="1"/>
</dbReference>
<keyword evidence="5" id="KW-0106">Calcium</keyword>